<dbReference type="Proteomes" id="UP000257039">
    <property type="component" value="Unassembled WGS sequence"/>
</dbReference>
<name>A0A4V1IP19_9GAMM</name>
<dbReference type="PROSITE" id="PS51257">
    <property type="entry name" value="PROKAR_LIPOPROTEIN"/>
    <property type="match status" value="1"/>
</dbReference>
<keyword evidence="1" id="KW-0732">Signal</keyword>
<gene>
    <name evidence="2" type="ORF">B9G39_20780</name>
</gene>
<organism evidence="2 3">
    <name type="scientific">Zooshikella ganghwensis</name>
    <dbReference type="NCBI Taxonomy" id="202772"/>
    <lineage>
        <taxon>Bacteria</taxon>
        <taxon>Pseudomonadati</taxon>
        <taxon>Pseudomonadota</taxon>
        <taxon>Gammaproteobacteria</taxon>
        <taxon>Oceanospirillales</taxon>
        <taxon>Zooshikellaceae</taxon>
        <taxon>Zooshikella</taxon>
    </lineage>
</organism>
<feature type="signal peptide" evidence="1">
    <location>
        <begin position="1"/>
        <end position="19"/>
    </location>
</feature>
<reference evidence="2 3" key="1">
    <citation type="submission" date="2017-04" db="EMBL/GenBank/DDBJ databases">
        <title>Draft genome sequence of Zooshikella ganghwensis VG4 isolated from Red Sea sediments.</title>
        <authorList>
            <person name="Rehman Z."/>
            <person name="Alam I."/>
            <person name="Kamau A."/>
            <person name="Bajic V."/>
            <person name="Leiknes T."/>
        </authorList>
    </citation>
    <scope>NUCLEOTIDE SEQUENCE [LARGE SCALE GENOMIC DNA]</scope>
    <source>
        <strain evidence="2 3">VG4</strain>
    </source>
</reference>
<evidence type="ECO:0000313" key="2">
    <source>
        <dbReference type="EMBL" id="RDH45691.1"/>
    </source>
</evidence>
<keyword evidence="3" id="KW-1185">Reference proteome</keyword>
<dbReference type="RefSeq" id="WP_027709534.1">
    <property type="nucleotide sequence ID" value="NZ_NDXW01000001.1"/>
</dbReference>
<feature type="chain" id="PRO_5020884139" description="Lipoprotein" evidence="1">
    <location>
        <begin position="20"/>
        <end position="219"/>
    </location>
</feature>
<evidence type="ECO:0000313" key="3">
    <source>
        <dbReference type="Proteomes" id="UP000257039"/>
    </source>
</evidence>
<dbReference type="AlphaFoldDB" id="A0A4V1IP19"/>
<proteinExistence type="predicted"/>
<dbReference type="EMBL" id="NDXW01000001">
    <property type="protein sequence ID" value="RDH45691.1"/>
    <property type="molecule type" value="Genomic_DNA"/>
</dbReference>
<accession>A0A4V1IP19</accession>
<sequence length="219" mass="25024">MKRVYQQLLVAAFSVFVTACSLTPSHEDFSPRCSGVACDKVAERENLSNFSPAKILSGTVSIGPYHFNVPAEGRAYQKRRGRIQIVFPDKSGILFNIMYANDFDLEHFAHVFDESQYTVADYPLIMFMKRDSDPEPENIYDGYIWRLALNNKGYMLREQLYYHQVDQNLTIYFGRAAIGPISQVAFIADKRYPGQLLKILGYQLEMATFKSILASMVTK</sequence>
<protein>
    <recommendedName>
        <fullName evidence="4">Lipoprotein</fullName>
    </recommendedName>
</protein>
<evidence type="ECO:0008006" key="4">
    <source>
        <dbReference type="Google" id="ProtNLM"/>
    </source>
</evidence>
<evidence type="ECO:0000256" key="1">
    <source>
        <dbReference type="SAM" id="SignalP"/>
    </source>
</evidence>
<comment type="caution">
    <text evidence="2">The sequence shown here is derived from an EMBL/GenBank/DDBJ whole genome shotgun (WGS) entry which is preliminary data.</text>
</comment>